<feature type="transmembrane region" description="Helical" evidence="6">
    <location>
        <begin position="221"/>
        <end position="241"/>
    </location>
</feature>
<dbReference type="PANTHER" id="PTHR30619:SF1">
    <property type="entry name" value="RECOMBINATION PROTEIN 2"/>
    <property type="match status" value="1"/>
</dbReference>
<protein>
    <submittedName>
        <fullName evidence="9">DNA internalization-related competence protein ComEC/Rec2</fullName>
    </submittedName>
</protein>
<comment type="subcellular location">
    <subcellularLocation>
        <location evidence="1">Cell membrane</location>
        <topology evidence="1">Multi-pass membrane protein</topology>
    </subcellularLocation>
</comment>
<sequence>MSPVSGIVLGLAYILGLLSTAFPWGGYGVFLLGVVAAIAVPQHWRTGPHWKLWAVAGVVGLLAALYLQAQVPYPSATDISKFIADSGSTSQQAVTIQGQIESPPRLTRAQRQQFWLRVSDFDSADSTTQAEKTKQSVTGKLYVTVPPQAKPIHPGQVVAITGTLYKPRPATNPQGFDFQAYLKREGTFAGFNGRRLTLLQEGAPWGWWRVRQRIIQAQVRWLGVPAGPLVSAMVLGSRAVDLPFEVRDEFMKVGLAHALAASGFQTSLILAVVLALTRQQGTRQQLGFGTAALITFGCLSGFEPAVLRAVFMGFAGLIALATKRQARPLAILLGVAVLMLFHNPIWIWNLGFQLSFLATLGLIVTVPALSLRLDWLPPAIAALIAVPMAALVWTLPLQLFSFGTVPIYSLLANVVATPLISVITIGGFISGLAGLIWPLVGSALAWLLYYPAHSLIGVVHWFSRLPGSSVALGTIDLWQLVLLYGALGLAWRSSWWQRRWWLAGLAALAVVAIPVWQTKSTIFQVTVLATQKSPIMVIQERGWTTLINSGDELTARSLILPFLEQQGINQIDWAIATDPHSKSNRGWLELLQRLPVKQFSEIPIDMDTGISAMPREVLDSIQEHSIPRLPLQPDRAITGGATEVEFIRTNPVTLRLHIDSLDWLLLSDVKTSGQETWVTTTKRLFQPQVLWWSGKDLPVSLVSALSPQVVVASSTFIDPDTVSQLQANNIQLYWTNRDGAIQWTRQHRFEKHFDQANPVDSKLS</sequence>
<dbReference type="InterPro" id="IPR004477">
    <property type="entry name" value="ComEC_N"/>
</dbReference>
<dbReference type="PANTHER" id="PTHR30619">
    <property type="entry name" value="DNA INTERNALIZATION/COMPETENCE PROTEIN COMEC/REC2"/>
    <property type="match status" value="1"/>
</dbReference>
<dbReference type="Pfam" id="PF13567">
    <property type="entry name" value="DUF4131"/>
    <property type="match status" value="1"/>
</dbReference>
<feature type="transmembrane region" description="Helical" evidence="6">
    <location>
        <begin position="470"/>
        <end position="491"/>
    </location>
</feature>
<feature type="transmembrane region" description="Helical" evidence="6">
    <location>
        <begin position="405"/>
        <end position="425"/>
    </location>
</feature>
<feature type="transmembrane region" description="Helical" evidence="6">
    <location>
        <begin position="52"/>
        <end position="69"/>
    </location>
</feature>
<feature type="transmembrane region" description="Helical" evidence="6">
    <location>
        <begin position="253"/>
        <end position="276"/>
    </location>
</feature>
<feature type="transmembrane region" description="Helical" evidence="6">
    <location>
        <begin position="500"/>
        <end position="516"/>
    </location>
</feature>
<dbReference type="InterPro" id="IPR036866">
    <property type="entry name" value="RibonucZ/Hydroxyglut_hydro"/>
</dbReference>
<evidence type="ECO:0000256" key="3">
    <source>
        <dbReference type="ARBA" id="ARBA00022692"/>
    </source>
</evidence>
<feature type="transmembrane region" description="Helical" evidence="6">
    <location>
        <begin position="12"/>
        <end position="40"/>
    </location>
</feature>
<feature type="transmembrane region" description="Helical" evidence="6">
    <location>
        <begin position="432"/>
        <end position="450"/>
    </location>
</feature>
<keyword evidence="5 6" id="KW-0472">Membrane</keyword>
<feature type="domain" description="DUF4131" evidence="8">
    <location>
        <begin position="22"/>
        <end position="194"/>
    </location>
</feature>
<feature type="transmembrane region" description="Helical" evidence="6">
    <location>
        <begin position="354"/>
        <end position="373"/>
    </location>
</feature>
<dbReference type="AlphaFoldDB" id="A0A6J4PC59"/>
<dbReference type="InterPro" id="IPR025405">
    <property type="entry name" value="DUF4131"/>
</dbReference>
<evidence type="ECO:0000256" key="2">
    <source>
        <dbReference type="ARBA" id="ARBA00022475"/>
    </source>
</evidence>
<dbReference type="EMBL" id="CADCTY010002225">
    <property type="protein sequence ID" value="CAA9411842.1"/>
    <property type="molecule type" value="Genomic_DNA"/>
</dbReference>
<gene>
    <name evidence="9" type="ORF">AVDCRST_MAG94-6475</name>
</gene>
<keyword evidence="2" id="KW-1003">Cell membrane</keyword>
<evidence type="ECO:0000259" key="8">
    <source>
        <dbReference type="Pfam" id="PF13567"/>
    </source>
</evidence>
<evidence type="ECO:0000256" key="6">
    <source>
        <dbReference type="SAM" id="Phobius"/>
    </source>
</evidence>
<dbReference type="NCBIfam" id="TIGR00360">
    <property type="entry name" value="ComEC_N-term"/>
    <property type="match status" value="1"/>
</dbReference>
<dbReference type="InterPro" id="IPR052159">
    <property type="entry name" value="Competence_DNA_uptake"/>
</dbReference>
<accession>A0A6J4PC59</accession>
<feature type="transmembrane region" description="Helical" evidence="6">
    <location>
        <begin position="329"/>
        <end position="348"/>
    </location>
</feature>
<evidence type="ECO:0000313" key="9">
    <source>
        <dbReference type="EMBL" id="CAA9411842.1"/>
    </source>
</evidence>
<evidence type="ECO:0000256" key="4">
    <source>
        <dbReference type="ARBA" id="ARBA00022989"/>
    </source>
</evidence>
<keyword evidence="3 6" id="KW-0812">Transmembrane</keyword>
<proteinExistence type="predicted"/>
<organism evidence="9">
    <name type="scientific">uncultured Leptolyngbya sp</name>
    <dbReference type="NCBI Taxonomy" id="332963"/>
    <lineage>
        <taxon>Bacteria</taxon>
        <taxon>Bacillati</taxon>
        <taxon>Cyanobacteriota</taxon>
        <taxon>Cyanophyceae</taxon>
        <taxon>Leptolyngbyales</taxon>
        <taxon>Leptolyngbyaceae</taxon>
        <taxon>Leptolyngbya group</taxon>
        <taxon>Leptolyngbya</taxon>
        <taxon>environmental samples</taxon>
    </lineage>
</organism>
<dbReference type="Gene3D" id="3.60.15.10">
    <property type="entry name" value="Ribonuclease Z/Hydroxyacylglutathione hydrolase-like"/>
    <property type="match status" value="1"/>
</dbReference>
<feature type="transmembrane region" description="Helical" evidence="6">
    <location>
        <begin position="380"/>
        <end position="399"/>
    </location>
</feature>
<evidence type="ECO:0000256" key="5">
    <source>
        <dbReference type="ARBA" id="ARBA00023136"/>
    </source>
</evidence>
<name>A0A6J4PC59_9CYAN</name>
<evidence type="ECO:0000259" key="7">
    <source>
        <dbReference type="Pfam" id="PF03772"/>
    </source>
</evidence>
<reference evidence="9" key="1">
    <citation type="submission" date="2020-02" db="EMBL/GenBank/DDBJ databases">
        <authorList>
            <person name="Meier V. D."/>
        </authorList>
    </citation>
    <scope>NUCLEOTIDE SEQUENCE</scope>
    <source>
        <strain evidence="9">AVDCRST_MAG94</strain>
    </source>
</reference>
<dbReference type="GO" id="GO:0005886">
    <property type="term" value="C:plasma membrane"/>
    <property type="evidence" value="ECO:0007669"/>
    <property type="project" value="UniProtKB-SubCell"/>
</dbReference>
<feature type="domain" description="ComEC/Rec2-related protein" evidence="7">
    <location>
        <begin position="233"/>
        <end position="492"/>
    </location>
</feature>
<dbReference type="Pfam" id="PF03772">
    <property type="entry name" value="Competence"/>
    <property type="match status" value="1"/>
</dbReference>
<keyword evidence="4 6" id="KW-1133">Transmembrane helix</keyword>
<evidence type="ECO:0000256" key="1">
    <source>
        <dbReference type="ARBA" id="ARBA00004651"/>
    </source>
</evidence>